<dbReference type="PANTHER" id="PTHR37263">
    <property type="entry name" value="EXPRESSED PROTEIN"/>
    <property type="match status" value="1"/>
</dbReference>
<comment type="caution">
    <text evidence="1">The sequence shown here is derived from an EMBL/GenBank/DDBJ whole genome shotgun (WGS) entry which is preliminary data.</text>
</comment>
<dbReference type="EMBL" id="JBAMMX010000013">
    <property type="protein sequence ID" value="KAK6929206.1"/>
    <property type="molecule type" value="Genomic_DNA"/>
</dbReference>
<evidence type="ECO:0000313" key="2">
    <source>
        <dbReference type="Proteomes" id="UP001370490"/>
    </source>
</evidence>
<reference evidence="1 2" key="1">
    <citation type="submission" date="2023-12" db="EMBL/GenBank/DDBJ databases">
        <title>A high-quality genome assembly for Dillenia turbinata (Dilleniales).</title>
        <authorList>
            <person name="Chanderbali A."/>
        </authorList>
    </citation>
    <scope>NUCLEOTIDE SEQUENCE [LARGE SCALE GENOMIC DNA]</scope>
    <source>
        <strain evidence="1">LSX21</strain>
        <tissue evidence="1">Leaf</tissue>
    </source>
</reference>
<name>A0AAN8Z8T0_9MAGN</name>
<keyword evidence="2" id="KW-1185">Reference proteome</keyword>
<evidence type="ECO:0000313" key="1">
    <source>
        <dbReference type="EMBL" id="KAK6929206.1"/>
    </source>
</evidence>
<dbReference type="PANTHER" id="PTHR37263:SF2">
    <property type="entry name" value="EXPRESSED PROTEIN"/>
    <property type="match status" value="1"/>
</dbReference>
<protein>
    <submittedName>
        <fullName evidence="1">Uncharacterized protein</fullName>
    </submittedName>
</protein>
<dbReference type="AlphaFoldDB" id="A0AAN8Z8T0"/>
<organism evidence="1 2">
    <name type="scientific">Dillenia turbinata</name>
    <dbReference type="NCBI Taxonomy" id="194707"/>
    <lineage>
        <taxon>Eukaryota</taxon>
        <taxon>Viridiplantae</taxon>
        <taxon>Streptophyta</taxon>
        <taxon>Embryophyta</taxon>
        <taxon>Tracheophyta</taxon>
        <taxon>Spermatophyta</taxon>
        <taxon>Magnoliopsida</taxon>
        <taxon>eudicotyledons</taxon>
        <taxon>Gunneridae</taxon>
        <taxon>Pentapetalae</taxon>
        <taxon>Dilleniales</taxon>
        <taxon>Dilleniaceae</taxon>
        <taxon>Dillenia</taxon>
    </lineage>
</organism>
<sequence length="127" mass="14656">MHLWPSLTIRESFKVAYLRKVQWNLNRMSSEKKRSSSSANQKLLDNNVESDSSVSNNISSGVRLFFRELIMTLSCCFCCEDRKRRPALSSRHGKATWLENVRKMLTWLLCDVVEWLTTTAERPNGGA</sequence>
<gene>
    <name evidence="1" type="ORF">RJ641_005411</name>
</gene>
<accession>A0AAN8Z8T0</accession>
<dbReference type="Proteomes" id="UP001370490">
    <property type="component" value="Unassembled WGS sequence"/>
</dbReference>
<proteinExistence type="predicted"/>